<proteinExistence type="predicted"/>
<keyword evidence="4" id="KW-1185">Reference proteome</keyword>
<feature type="repeat" description="TPR" evidence="1">
    <location>
        <begin position="254"/>
        <end position="287"/>
    </location>
</feature>
<keyword evidence="2" id="KW-1133">Transmembrane helix</keyword>
<dbReference type="PANTHER" id="PTHR44216:SF3">
    <property type="entry name" value="PROTEIN O-MANNOSYL-TRANSFERASE TMTC2"/>
    <property type="match status" value="1"/>
</dbReference>
<dbReference type="PROSITE" id="PS50005">
    <property type="entry name" value="TPR"/>
    <property type="match status" value="4"/>
</dbReference>
<evidence type="ECO:0000256" key="1">
    <source>
        <dbReference type="PROSITE-ProRule" id="PRU00339"/>
    </source>
</evidence>
<feature type="transmembrane region" description="Helical" evidence="2">
    <location>
        <begin position="6"/>
        <end position="24"/>
    </location>
</feature>
<name>A0A8S1GX99_9PELO</name>
<dbReference type="InterPro" id="IPR019734">
    <property type="entry name" value="TPR_rpt"/>
</dbReference>
<evidence type="ECO:0000256" key="2">
    <source>
        <dbReference type="SAM" id="Phobius"/>
    </source>
</evidence>
<comment type="caution">
    <text evidence="3">The sequence shown here is derived from an EMBL/GenBank/DDBJ whole genome shotgun (WGS) entry which is preliminary data.</text>
</comment>
<dbReference type="GO" id="GO:0005789">
    <property type="term" value="C:endoplasmic reticulum membrane"/>
    <property type="evidence" value="ECO:0007669"/>
    <property type="project" value="TreeGrafter"/>
</dbReference>
<dbReference type="Proteomes" id="UP000835052">
    <property type="component" value="Unassembled WGS sequence"/>
</dbReference>
<dbReference type="OrthoDB" id="1658288at2759"/>
<dbReference type="Gene3D" id="1.25.40.10">
    <property type="entry name" value="Tetratricopeptide repeat domain"/>
    <property type="match status" value="2"/>
</dbReference>
<accession>A0A8S1GX99</accession>
<dbReference type="InterPro" id="IPR052384">
    <property type="entry name" value="TMTC_O-mannosyltransferase"/>
</dbReference>
<dbReference type="PROSITE" id="PS50293">
    <property type="entry name" value="TPR_REGION"/>
    <property type="match status" value="2"/>
</dbReference>
<dbReference type="EMBL" id="CAJGYM010000003">
    <property type="protein sequence ID" value="CAD6185850.1"/>
    <property type="molecule type" value="Genomic_DNA"/>
</dbReference>
<feature type="repeat" description="TPR" evidence="1">
    <location>
        <begin position="116"/>
        <end position="149"/>
    </location>
</feature>
<dbReference type="InterPro" id="IPR011990">
    <property type="entry name" value="TPR-like_helical_dom_sf"/>
</dbReference>
<evidence type="ECO:0000313" key="4">
    <source>
        <dbReference type="Proteomes" id="UP000835052"/>
    </source>
</evidence>
<keyword evidence="2" id="KW-0812">Transmembrane</keyword>
<protein>
    <submittedName>
        <fullName evidence="3">Uncharacterized protein</fullName>
    </submittedName>
</protein>
<feature type="transmembrane region" description="Helical" evidence="2">
    <location>
        <begin position="81"/>
        <end position="101"/>
    </location>
</feature>
<organism evidence="3 4">
    <name type="scientific">Caenorhabditis auriculariae</name>
    <dbReference type="NCBI Taxonomy" id="2777116"/>
    <lineage>
        <taxon>Eukaryota</taxon>
        <taxon>Metazoa</taxon>
        <taxon>Ecdysozoa</taxon>
        <taxon>Nematoda</taxon>
        <taxon>Chromadorea</taxon>
        <taxon>Rhabditida</taxon>
        <taxon>Rhabditina</taxon>
        <taxon>Rhabditomorpha</taxon>
        <taxon>Rhabditoidea</taxon>
        <taxon>Rhabditidae</taxon>
        <taxon>Peloderinae</taxon>
        <taxon>Caenorhabditis</taxon>
    </lineage>
</organism>
<sequence length="443" mass="49507">MDQRFLSTLIAYTSIIAFTINFVIKSNIIGKFSNFSQFSTDSEKIDVKSQKALFFIGWMILSHLPSSNLFFNVGFVLAERILYMTNVGFCGFVGLGLQVLLDRKPAYKSAISINPPKAFANLGHVYAARGESKKASEVYELALNYRPNMADTWYNLGILKKMTTVTRKTFAAAMLNLALVEWDLGLEPTALARLEVCQSINGEDGKFYRHHQVTLTHCGFNKGRLLASKGKHSEAAEAYEKALKNAPKGYENAAALLNSLGETYAKLGDDLQAERCFQKALEANPKHVNAYITLAHLRIRQNRSTEASSWLSKARSLAPESPTVLQQAAQAAFVIGNLNNSETLFREALRLDRTHAESLHGLANVLRELGRNEESEEVLARLCEVRPDDPVAVANYAATLHLNEKHDHALKMYDRALRLNPADRTTAENRAKLLRTMRRNTLL</sequence>
<dbReference type="SUPFAM" id="SSF48452">
    <property type="entry name" value="TPR-like"/>
    <property type="match status" value="2"/>
</dbReference>
<feature type="repeat" description="TPR" evidence="1">
    <location>
        <begin position="390"/>
        <end position="423"/>
    </location>
</feature>
<feature type="transmembrane region" description="Helical" evidence="2">
    <location>
        <begin position="52"/>
        <end position="75"/>
    </location>
</feature>
<dbReference type="AlphaFoldDB" id="A0A8S1GX99"/>
<feature type="repeat" description="TPR" evidence="1">
    <location>
        <begin position="216"/>
        <end position="249"/>
    </location>
</feature>
<dbReference type="PANTHER" id="PTHR44216">
    <property type="entry name" value="PROTEIN O-MANNOSYL-TRANSFERASE TMTC2"/>
    <property type="match status" value="1"/>
</dbReference>
<dbReference type="Pfam" id="PF13414">
    <property type="entry name" value="TPR_11"/>
    <property type="match status" value="1"/>
</dbReference>
<keyword evidence="1" id="KW-0802">TPR repeat</keyword>
<dbReference type="Pfam" id="PF14559">
    <property type="entry name" value="TPR_19"/>
    <property type="match status" value="1"/>
</dbReference>
<reference evidence="3" key="1">
    <citation type="submission" date="2020-10" db="EMBL/GenBank/DDBJ databases">
        <authorList>
            <person name="Kikuchi T."/>
        </authorList>
    </citation>
    <scope>NUCLEOTIDE SEQUENCE</scope>
    <source>
        <strain evidence="3">NKZ352</strain>
    </source>
</reference>
<dbReference type="GO" id="GO:0035269">
    <property type="term" value="P:protein O-linked glycosylation via mannose"/>
    <property type="evidence" value="ECO:0007669"/>
    <property type="project" value="TreeGrafter"/>
</dbReference>
<dbReference type="Pfam" id="PF13181">
    <property type="entry name" value="TPR_8"/>
    <property type="match status" value="1"/>
</dbReference>
<dbReference type="Pfam" id="PF13424">
    <property type="entry name" value="TPR_12"/>
    <property type="match status" value="1"/>
</dbReference>
<evidence type="ECO:0000313" key="3">
    <source>
        <dbReference type="EMBL" id="CAD6185850.1"/>
    </source>
</evidence>
<dbReference type="SMART" id="SM00028">
    <property type="entry name" value="TPR"/>
    <property type="match status" value="8"/>
</dbReference>
<gene>
    <name evidence="3" type="ORF">CAUJ_LOCUS1769</name>
</gene>
<keyword evidence="2" id="KW-0472">Membrane</keyword>
<dbReference type="GO" id="GO:0000030">
    <property type="term" value="F:mannosyltransferase activity"/>
    <property type="evidence" value="ECO:0007669"/>
    <property type="project" value="TreeGrafter"/>
</dbReference>